<evidence type="ECO:0000313" key="2">
    <source>
        <dbReference type="EnsemblMetazoa" id="PPA39563.1"/>
    </source>
</evidence>
<proteinExistence type="predicted"/>
<name>A0A2A6CEL4_PRIPA</name>
<dbReference type="InterPro" id="IPR050976">
    <property type="entry name" value="Snaclec"/>
</dbReference>
<dbReference type="Pfam" id="PF00431">
    <property type="entry name" value="CUB"/>
    <property type="match status" value="1"/>
</dbReference>
<sequence>MWRLLFLVTILQLAHCQSTCPKGYDLVRDGECRGHAKTATITLDLGSSIAVDTCAGVQPSSKPVIIHDDEHQDYWKAFAPENTSEGFLILGIVCDKKSGRYMWADGTRIDYKPSLVGWNPGGRGSPVSADFYCTYQIAPSPPGADGCDNFADDEDDGVCYQVSPATENWQDAHMTCKKLGAELASIHNQQENNFIRRLAVSKGAVNGVFLGASVQQDGSFAWIDGSKMDYENYYPGFPKKNFGDCIGMDSSTSAGQWMNVDCNSQLPVACIRQQGSTEGPVCTGDDYAEGTIITSPGFPNTASTECDWFLTVEPDKKVQMEIILLEANSCCDTLILYDGYLGGSVIEKLSGSIQNQTYTTKTSNIMRVSWQPNGGVNVRGLAVNHLSCCVIFIQGTSTLN</sequence>
<dbReference type="SMART" id="SM00042">
    <property type="entry name" value="CUB"/>
    <property type="match status" value="1"/>
</dbReference>
<evidence type="ECO:0000256" key="1">
    <source>
        <dbReference type="PROSITE-ProRule" id="PRU00059"/>
    </source>
</evidence>
<dbReference type="InterPro" id="IPR018378">
    <property type="entry name" value="C-type_lectin_CS"/>
</dbReference>
<dbReference type="CDD" id="cd00041">
    <property type="entry name" value="CUB"/>
    <property type="match status" value="1"/>
</dbReference>
<dbReference type="PANTHER" id="PTHR22991">
    <property type="entry name" value="PROTEIN CBG13490"/>
    <property type="match status" value="1"/>
</dbReference>
<accession>A0A2A6CEL4</accession>
<dbReference type="CDD" id="cd00037">
    <property type="entry name" value="CLECT"/>
    <property type="match status" value="1"/>
</dbReference>
<evidence type="ECO:0000313" key="3">
    <source>
        <dbReference type="Proteomes" id="UP000005239"/>
    </source>
</evidence>
<dbReference type="SUPFAM" id="SSF56436">
    <property type="entry name" value="C-type lectin-like"/>
    <property type="match status" value="2"/>
</dbReference>
<dbReference type="EnsemblMetazoa" id="PPA39563.1">
    <property type="protein sequence ID" value="PPA39563.1"/>
    <property type="gene ID" value="WBGene00277932"/>
</dbReference>
<dbReference type="InterPro" id="IPR016187">
    <property type="entry name" value="CTDL_fold"/>
</dbReference>
<reference evidence="2" key="2">
    <citation type="submission" date="2022-06" db="UniProtKB">
        <authorList>
            <consortium name="EnsemblMetazoa"/>
        </authorList>
    </citation>
    <scope>IDENTIFICATION</scope>
    <source>
        <strain evidence="2">PS312</strain>
    </source>
</reference>
<dbReference type="Gene3D" id="3.10.100.10">
    <property type="entry name" value="Mannose-Binding Protein A, subunit A"/>
    <property type="match status" value="2"/>
</dbReference>
<dbReference type="InterPro" id="IPR000859">
    <property type="entry name" value="CUB_dom"/>
</dbReference>
<dbReference type="InterPro" id="IPR016186">
    <property type="entry name" value="C-type_lectin-like/link_sf"/>
</dbReference>
<dbReference type="PANTHER" id="PTHR22991:SF40">
    <property type="entry name" value="PROTEIN CBG13490"/>
    <property type="match status" value="1"/>
</dbReference>
<dbReference type="AlphaFoldDB" id="A0A2A6CEL4"/>
<dbReference type="Proteomes" id="UP000005239">
    <property type="component" value="Unassembled WGS sequence"/>
</dbReference>
<organism evidence="2 3">
    <name type="scientific">Pristionchus pacificus</name>
    <name type="common">Parasitic nematode worm</name>
    <dbReference type="NCBI Taxonomy" id="54126"/>
    <lineage>
        <taxon>Eukaryota</taxon>
        <taxon>Metazoa</taxon>
        <taxon>Ecdysozoa</taxon>
        <taxon>Nematoda</taxon>
        <taxon>Chromadorea</taxon>
        <taxon>Rhabditida</taxon>
        <taxon>Rhabditina</taxon>
        <taxon>Diplogasteromorpha</taxon>
        <taxon>Diplogasteroidea</taxon>
        <taxon>Neodiplogasteridae</taxon>
        <taxon>Pristionchus</taxon>
    </lineage>
</organism>
<dbReference type="OrthoDB" id="441660at2759"/>
<dbReference type="InterPro" id="IPR001304">
    <property type="entry name" value="C-type_lectin-like"/>
</dbReference>
<dbReference type="SUPFAM" id="SSF49854">
    <property type="entry name" value="Spermadhesin, CUB domain"/>
    <property type="match status" value="1"/>
</dbReference>
<dbReference type="InterPro" id="IPR035914">
    <property type="entry name" value="Sperma_CUB_dom_sf"/>
</dbReference>
<dbReference type="PROSITE" id="PS50041">
    <property type="entry name" value="C_TYPE_LECTIN_2"/>
    <property type="match status" value="1"/>
</dbReference>
<keyword evidence="3" id="KW-1185">Reference proteome</keyword>
<dbReference type="Gene3D" id="2.60.120.290">
    <property type="entry name" value="Spermadhesin, CUB domain"/>
    <property type="match status" value="1"/>
</dbReference>
<gene>
    <name evidence="2" type="primary">WBGene00277932</name>
</gene>
<dbReference type="SMART" id="SM00034">
    <property type="entry name" value="CLECT"/>
    <property type="match status" value="1"/>
</dbReference>
<dbReference type="Pfam" id="PF00059">
    <property type="entry name" value="Lectin_C"/>
    <property type="match status" value="1"/>
</dbReference>
<comment type="caution">
    <text evidence="1">Lacks conserved residue(s) required for the propagation of feature annotation.</text>
</comment>
<dbReference type="PROSITE" id="PS01180">
    <property type="entry name" value="CUB"/>
    <property type="match status" value="1"/>
</dbReference>
<reference evidence="3" key="1">
    <citation type="journal article" date="2008" name="Nat. Genet.">
        <title>The Pristionchus pacificus genome provides a unique perspective on nematode lifestyle and parasitism.</title>
        <authorList>
            <person name="Dieterich C."/>
            <person name="Clifton S.W."/>
            <person name="Schuster L.N."/>
            <person name="Chinwalla A."/>
            <person name="Delehaunty K."/>
            <person name="Dinkelacker I."/>
            <person name="Fulton L."/>
            <person name="Fulton R."/>
            <person name="Godfrey J."/>
            <person name="Minx P."/>
            <person name="Mitreva M."/>
            <person name="Roeseler W."/>
            <person name="Tian H."/>
            <person name="Witte H."/>
            <person name="Yang S.P."/>
            <person name="Wilson R.K."/>
            <person name="Sommer R.J."/>
        </authorList>
    </citation>
    <scope>NUCLEOTIDE SEQUENCE [LARGE SCALE GENOMIC DNA]</scope>
    <source>
        <strain evidence="3">PS312</strain>
    </source>
</reference>
<protein>
    <submittedName>
        <fullName evidence="2">CUB domain-containing protein</fullName>
    </submittedName>
</protein>
<dbReference type="PROSITE" id="PS00615">
    <property type="entry name" value="C_TYPE_LECTIN_1"/>
    <property type="match status" value="1"/>
</dbReference>
<accession>A0A8R1YWB9</accession>